<dbReference type="Pfam" id="PF08279">
    <property type="entry name" value="HTH_11"/>
    <property type="match status" value="1"/>
</dbReference>
<dbReference type="InterPro" id="IPR013196">
    <property type="entry name" value="HTH_11"/>
</dbReference>
<dbReference type="SUPFAM" id="SSF46785">
    <property type="entry name" value="Winged helix' DNA-binding domain"/>
    <property type="match status" value="1"/>
</dbReference>
<feature type="binding site" evidence="1">
    <location>
        <position position="117"/>
    </location>
    <ligand>
        <name>Ni(2+)</name>
        <dbReference type="ChEBI" id="CHEBI:49786"/>
    </ligand>
</feature>
<evidence type="ECO:0000256" key="1">
    <source>
        <dbReference type="PIRSR" id="PIRSR037847-1"/>
    </source>
</evidence>
<organism evidence="4">
    <name type="scientific">Veillonella ratti</name>
    <dbReference type="NCBI Taxonomy" id="103892"/>
    <lineage>
        <taxon>Bacteria</taxon>
        <taxon>Bacillati</taxon>
        <taxon>Bacillota</taxon>
        <taxon>Negativicutes</taxon>
        <taxon>Veillonellales</taxon>
        <taxon>Veillonellaceae</taxon>
        <taxon>Veillonella</taxon>
    </lineage>
</organism>
<dbReference type="PANTHER" id="PTHR40068:SF1">
    <property type="entry name" value="TRANSCRIPTION REPRESSOR NIAR-RELATED"/>
    <property type="match status" value="1"/>
</dbReference>
<feature type="domain" description="Helix-turn-helix type 11" evidence="3">
    <location>
        <begin position="39"/>
        <end position="91"/>
    </location>
</feature>
<name>A0A6N2ZAH5_9FIRM</name>
<dbReference type="InterPro" id="IPR035922">
    <property type="entry name" value="3H_dom_sf"/>
</dbReference>
<dbReference type="Gene3D" id="1.10.10.10">
    <property type="entry name" value="Winged helix-like DNA-binding domain superfamily/Winged helix DNA-binding domain"/>
    <property type="match status" value="1"/>
</dbReference>
<reference evidence="4" key="1">
    <citation type="submission" date="2019-11" db="EMBL/GenBank/DDBJ databases">
        <authorList>
            <person name="Feng L."/>
        </authorList>
    </citation>
    <scope>NUCLEOTIDE SEQUENCE</scope>
    <source>
        <strain evidence="4">VrattiLFYP33</strain>
    </source>
</reference>
<sequence>MLFYKLAKAVAVHYHSLIFQFPMYSHSKVIQPMKKKEKRRQELITILNKSMTPLTGDELAQSYGVTRQVIVNDMAALRAAGYPIRSTVKGYEISKGPTQGVLRTITCRHKPEDVVTELHTIVAMGGLVHNVSVNHDVYGTLTAPLLIKTDDDIEAFLNKQKDSTSGLLSRLNNGLHTHLIEAPTPDIMDHIIKALQDLHIIVASDA</sequence>
<feature type="binding site" evidence="1">
    <location>
        <position position="178"/>
    </location>
    <ligand>
        <name>Ni(2+)</name>
        <dbReference type="ChEBI" id="CHEBI:49786"/>
    </ligand>
</feature>
<keyword evidence="1" id="KW-0533">Nickel</keyword>
<dbReference type="AlphaFoldDB" id="A0A6N2ZAH5"/>
<feature type="binding site" evidence="1">
    <location>
        <position position="109"/>
    </location>
    <ligand>
        <name>Ni(2+)</name>
        <dbReference type="ChEBI" id="CHEBI:49786"/>
    </ligand>
</feature>
<dbReference type="InterPro" id="IPR036388">
    <property type="entry name" value="WH-like_DNA-bd_sf"/>
</dbReference>
<dbReference type="GO" id="GO:0046872">
    <property type="term" value="F:metal ion binding"/>
    <property type="evidence" value="ECO:0007669"/>
    <property type="project" value="UniProtKB-KW"/>
</dbReference>
<dbReference type="EMBL" id="CACRUX010000013">
    <property type="protein sequence ID" value="VYT75613.1"/>
    <property type="molecule type" value="Genomic_DNA"/>
</dbReference>
<dbReference type="InterPro" id="IPR026043">
    <property type="entry name" value="NadR"/>
</dbReference>
<evidence type="ECO:0000259" key="2">
    <source>
        <dbReference type="Pfam" id="PF02829"/>
    </source>
</evidence>
<accession>A0A6N2ZAH5</accession>
<gene>
    <name evidence="4" type="primary">niaR</name>
    <name evidence="4" type="ORF">VRLFYP33_00453</name>
</gene>
<dbReference type="Gene3D" id="3.30.1340.20">
    <property type="entry name" value="3H domain"/>
    <property type="match status" value="1"/>
</dbReference>
<dbReference type="PIRSF" id="PIRSF037847">
    <property type="entry name" value="NiaR"/>
    <property type="match status" value="1"/>
</dbReference>
<dbReference type="SUPFAM" id="SSF75500">
    <property type="entry name" value="Putative transcriptional regulator TM1602, C-terminal domain"/>
    <property type="match status" value="1"/>
</dbReference>
<protein>
    <submittedName>
        <fullName evidence="4">Putative transcription repressor NiaR</fullName>
    </submittedName>
</protein>
<feature type="binding site" evidence="1">
    <location>
        <position position="176"/>
    </location>
    <ligand>
        <name>Ni(2+)</name>
        <dbReference type="ChEBI" id="CHEBI:49786"/>
    </ligand>
</feature>
<proteinExistence type="predicted"/>
<dbReference type="Pfam" id="PF02829">
    <property type="entry name" value="3H"/>
    <property type="match status" value="1"/>
</dbReference>
<feature type="domain" description="3H" evidence="2">
    <location>
        <begin position="105"/>
        <end position="199"/>
    </location>
</feature>
<evidence type="ECO:0000259" key="3">
    <source>
        <dbReference type="Pfam" id="PF08279"/>
    </source>
</evidence>
<dbReference type="InterPro" id="IPR004173">
    <property type="entry name" value="3H_domain"/>
</dbReference>
<keyword evidence="1" id="KW-0479">Metal-binding</keyword>
<dbReference type="PANTHER" id="PTHR40068">
    <property type="entry name" value="TRANSCRIPTION REPRESSOR NIAR-RELATED"/>
    <property type="match status" value="1"/>
</dbReference>
<dbReference type="InterPro" id="IPR036390">
    <property type="entry name" value="WH_DNA-bd_sf"/>
</dbReference>
<evidence type="ECO:0000313" key="4">
    <source>
        <dbReference type="EMBL" id="VYT75613.1"/>
    </source>
</evidence>